<evidence type="ECO:0000256" key="2">
    <source>
        <dbReference type="ARBA" id="ARBA00007430"/>
    </source>
</evidence>
<evidence type="ECO:0000256" key="4">
    <source>
        <dbReference type="ARBA" id="ARBA00022692"/>
    </source>
</evidence>
<feature type="transmembrane region" description="Helical" evidence="7">
    <location>
        <begin position="147"/>
        <end position="168"/>
    </location>
</feature>
<keyword evidence="4 7" id="KW-0812">Transmembrane</keyword>
<keyword evidence="6 7" id="KW-0472">Membrane</keyword>
<evidence type="ECO:0000313" key="8">
    <source>
        <dbReference type="EMBL" id="CAA0087010.1"/>
    </source>
</evidence>
<feature type="transmembrane region" description="Helical" evidence="7">
    <location>
        <begin position="293"/>
        <end position="313"/>
    </location>
</feature>
<evidence type="ECO:0000313" key="9">
    <source>
        <dbReference type="EMBL" id="CAA0113899.1"/>
    </source>
</evidence>
<evidence type="ECO:0000313" key="11">
    <source>
        <dbReference type="Proteomes" id="UP000439591"/>
    </source>
</evidence>
<dbReference type="Pfam" id="PF13440">
    <property type="entry name" value="Polysacc_synt_3"/>
    <property type="match status" value="1"/>
</dbReference>
<feature type="transmembrane region" description="Helical" evidence="7">
    <location>
        <begin position="319"/>
        <end position="338"/>
    </location>
</feature>
<evidence type="ECO:0000256" key="5">
    <source>
        <dbReference type="ARBA" id="ARBA00022989"/>
    </source>
</evidence>
<evidence type="ECO:0000256" key="3">
    <source>
        <dbReference type="ARBA" id="ARBA00022475"/>
    </source>
</evidence>
<accession>A0A5S9Q9T9</accession>
<dbReference type="PANTHER" id="PTHR30250">
    <property type="entry name" value="PST FAMILY PREDICTED COLANIC ACID TRANSPORTER"/>
    <property type="match status" value="1"/>
</dbReference>
<reference evidence="10 11" key="1">
    <citation type="submission" date="2019-11" db="EMBL/GenBank/DDBJ databases">
        <authorList>
            <person name="Holert J."/>
        </authorList>
    </citation>
    <scope>NUCLEOTIDE SEQUENCE [LARGE SCALE GENOMIC DNA]</scope>
    <source>
        <strain evidence="9">BC3_2A</strain>
        <strain evidence="8">SB11_1A</strain>
    </source>
</reference>
<dbReference type="EMBL" id="CACSIM010000005">
    <property type="protein sequence ID" value="CAA0113899.1"/>
    <property type="molecule type" value="Genomic_DNA"/>
</dbReference>
<feature type="transmembrane region" description="Helical" evidence="7">
    <location>
        <begin position="358"/>
        <end position="379"/>
    </location>
</feature>
<dbReference type="PANTHER" id="PTHR30250:SF10">
    <property type="entry name" value="LIPOPOLYSACCHARIDE BIOSYNTHESIS PROTEIN WZXC"/>
    <property type="match status" value="1"/>
</dbReference>
<evidence type="ECO:0000256" key="7">
    <source>
        <dbReference type="SAM" id="Phobius"/>
    </source>
</evidence>
<organism evidence="9 11">
    <name type="scientific">Zhongshania aliphaticivorans</name>
    <dbReference type="NCBI Taxonomy" id="1470434"/>
    <lineage>
        <taxon>Bacteria</taxon>
        <taxon>Pseudomonadati</taxon>
        <taxon>Pseudomonadota</taxon>
        <taxon>Gammaproteobacteria</taxon>
        <taxon>Cellvibrionales</taxon>
        <taxon>Spongiibacteraceae</taxon>
        <taxon>Zhongshania</taxon>
    </lineage>
</organism>
<dbReference type="RefSeq" id="WP_159267803.1">
    <property type="nucleotide sequence ID" value="NZ_CACSIK010000001.1"/>
</dbReference>
<evidence type="ECO:0000256" key="6">
    <source>
        <dbReference type="ARBA" id="ARBA00023136"/>
    </source>
</evidence>
<comment type="subcellular location">
    <subcellularLocation>
        <location evidence="1">Cell membrane</location>
        <topology evidence="1">Multi-pass membrane protein</topology>
    </subcellularLocation>
</comment>
<sequence>MSEHLGFIKNLSWIAAGEMMVRVSRLVTTLILARYLSLNDYGVAALAVASAEIIRILASNGIGNLIVKAEDSKLATISTTVFWLNLSLGLVMFGLQYSLSPHIATLYDAPVLTDLLRTLAFTHLIYPFAMVQFNLLQRSNRMKEAGLIMGLTVTADNIIAAGLAISGFGVWSVIWPKIGAALIWVIIINRRVNWQPTWQFAVAELKAMRRYSGGVLLAECLKNGRNQIDLFILGRVLTPDLFGLYAFARNAGLGISLSLTQGFNTALLPKLCDIQRAGGNLVEGYIGALKTGMAFIAPIILLQAALAPIYVPILFGQQWADASILISCLCVSALPRMIFESGSMFFRASDDLRKENMLATVFTGLFCLAVACAAPWGALTVSMTMIVLYALAAVALITVIISYHQKLARVIT</sequence>
<gene>
    <name evidence="9" type="primary">tuaB</name>
    <name evidence="8" type="ORF">IHBHHGIJ_01185</name>
    <name evidence="9" type="ORF">KFEGEMFD_02925</name>
</gene>
<dbReference type="InterPro" id="IPR050833">
    <property type="entry name" value="Poly_Biosynth_Transport"/>
</dbReference>
<protein>
    <submittedName>
        <fullName evidence="9">Teichuronic acid biosynthesis protein TuaB</fullName>
    </submittedName>
</protein>
<dbReference type="AlphaFoldDB" id="A0A5S9Q9T9"/>
<dbReference type="GO" id="GO:0005886">
    <property type="term" value="C:plasma membrane"/>
    <property type="evidence" value="ECO:0007669"/>
    <property type="project" value="UniProtKB-SubCell"/>
</dbReference>
<keyword evidence="3" id="KW-1003">Cell membrane</keyword>
<feature type="transmembrane region" description="Helical" evidence="7">
    <location>
        <begin position="385"/>
        <end position="403"/>
    </location>
</feature>
<dbReference type="Proteomes" id="UP000439591">
    <property type="component" value="Unassembled WGS sequence"/>
</dbReference>
<evidence type="ECO:0000256" key="1">
    <source>
        <dbReference type="ARBA" id="ARBA00004651"/>
    </source>
</evidence>
<proteinExistence type="inferred from homology"/>
<dbReference type="Proteomes" id="UP000435877">
    <property type="component" value="Unassembled WGS sequence"/>
</dbReference>
<dbReference type="EMBL" id="CACSIK010000001">
    <property type="protein sequence ID" value="CAA0087010.1"/>
    <property type="molecule type" value="Genomic_DNA"/>
</dbReference>
<keyword evidence="5 7" id="KW-1133">Transmembrane helix</keyword>
<dbReference type="OrthoDB" id="9770347at2"/>
<feature type="transmembrane region" description="Helical" evidence="7">
    <location>
        <begin position="174"/>
        <end position="192"/>
    </location>
</feature>
<comment type="similarity">
    <text evidence="2">Belongs to the polysaccharide synthase family.</text>
</comment>
<evidence type="ECO:0000313" key="10">
    <source>
        <dbReference type="Proteomes" id="UP000435877"/>
    </source>
</evidence>
<keyword evidence="10" id="KW-1185">Reference proteome</keyword>
<feature type="transmembrane region" description="Helical" evidence="7">
    <location>
        <begin position="74"/>
        <end position="95"/>
    </location>
</feature>
<name>A0A5S9Q9T9_9GAMM</name>
<feature type="transmembrane region" description="Helical" evidence="7">
    <location>
        <begin position="115"/>
        <end position="135"/>
    </location>
</feature>